<dbReference type="AlphaFoldDB" id="A0A427XZD8"/>
<keyword evidence="2" id="KW-0560">Oxidoreductase</keyword>
<comment type="similarity">
    <text evidence="1">Belongs to the short-chain dehydrogenases/reductases (SDR) family.</text>
</comment>
<dbReference type="EMBL" id="RSCE01000003">
    <property type="protein sequence ID" value="RSH84209.1"/>
    <property type="molecule type" value="Genomic_DNA"/>
</dbReference>
<dbReference type="Gene3D" id="3.40.50.720">
    <property type="entry name" value="NAD(P)-binding Rossmann-like Domain"/>
    <property type="match status" value="1"/>
</dbReference>
<dbReference type="InterPro" id="IPR002347">
    <property type="entry name" value="SDR_fam"/>
</dbReference>
<evidence type="ECO:0000256" key="1">
    <source>
        <dbReference type="ARBA" id="ARBA00006484"/>
    </source>
</evidence>
<dbReference type="GeneID" id="39590261"/>
<comment type="caution">
    <text evidence="3">The sequence shown here is derived from an EMBL/GenBank/DDBJ whole genome shotgun (WGS) entry which is preliminary data.</text>
</comment>
<protein>
    <submittedName>
        <fullName evidence="3">Uncharacterized protein</fullName>
    </submittedName>
</protein>
<dbReference type="OrthoDB" id="1888931at2759"/>
<dbReference type="PANTHER" id="PTHR24321">
    <property type="entry name" value="DEHYDROGENASES, SHORT CHAIN"/>
    <property type="match status" value="1"/>
</dbReference>
<evidence type="ECO:0000256" key="2">
    <source>
        <dbReference type="ARBA" id="ARBA00023002"/>
    </source>
</evidence>
<dbReference type="SUPFAM" id="SSF51735">
    <property type="entry name" value="NAD(P)-binding Rossmann-fold domains"/>
    <property type="match status" value="1"/>
</dbReference>
<name>A0A427XZD8_9TREE</name>
<dbReference type="PRINTS" id="PR00081">
    <property type="entry name" value="GDHRDH"/>
</dbReference>
<dbReference type="Pfam" id="PF13561">
    <property type="entry name" value="adh_short_C2"/>
    <property type="match status" value="1"/>
</dbReference>
<sequence>MNGVALITGAASGIGAATVRAFVARGVTRLAVADVQKDKLAAIAAELPNVEIASFVCDVSKEEDVKAMVEGTAEKFGRIDYAVNCAGVAPPPGPTAQCPTEDYDRVVGINQRGVFFCVREQLKVMEKQEPLAVEADTVRNQRGSIVNIASIAGLIALSGVPGYISSKHGVIGLSKAVCAEYGGKGIRCNSIAPGFVDTPMIQGSQVAEMLTQLPPVPMNRVGHPEEIADVVTFLSSTGASFVNGATWTVDGGYTVI</sequence>
<keyword evidence="4" id="KW-1185">Reference proteome</keyword>
<dbReference type="PANTHER" id="PTHR24321:SF12">
    <property type="entry name" value="SHORT-CHAIN DEHYDROGENASE_REDUCTASE FAMILY, PUTATIVE (AFU_ORTHOLOGUE AFUA_5G14340)-RELATED"/>
    <property type="match status" value="1"/>
</dbReference>
<dbReference type="Proteomes" id="UP000279236">
    <property type="component" value="Unassembled WGS sequence"/>
</dbReference>
<dbReference type="STRING" id="105984.A0A427XZD8"/>
<evidence type="ECO:0000313" key="4">
    <source>
        <dbReference type="Proteomes" id="UP000279236"/>
    </source>
</evidence>
<dbReference type="FunFam" id="3.40.50.720:FF:000084">
    <property type="entry name" value="Short-chain dehydrogenase reductase"/>
    <property type="match status" value="1"/>
</dbReference>
<dbReference type="GO" id="GO:0016491">
    <property type="term" value="F:oxidoreductase activity"/>
    <property type="evidence" value="ECO:0007669"/>
    <property type="project" value="UniProtKB-KW"/>
</dbReference>
<evidence type="ECO:0000313" key="3">
    <source>
        <dbReference type="EMBL" id="RSH84209.1"/>
    </source>
</evidence>
<dbReference type="RefSeq" id="XP_028477657.1">
    <property type="nucleotide sequence ID" value="XM_028621205.1"/>
</dbReference>
<gene>
    <name evidence="3" type="ORF">EHS24_005718</name>
</gene>
<dbReference type="PRINTS" id="PR00080">
    <property type="entry name" value="SDRFAMILY"/>
</dbReference>
<reference evidence="3 4" key="1">
    <citation type="submission" date="2018-11" db="EMBL/GenBank/DDBJ databases">
        <title>Genome sequence of Apiotrichum porosum DSM 27194.</title>
        <authorList>
            <person name="Aliyu H."/>
            <person name="Gorte O."/>
            <person name="Ochsenreither K."/>
        </authorList>
    </citation>
    <scope>NUCLEOTIDE SEQUENCE [LARGE SCALE GENOMIC DNA]</scope>
    <source>
        <strain evidence="3 4">DSM 27194</strain>
    </source>
</reference>
<accession>A0A427XZD8</accession>
<proteinExistence type="inferred from homology"/>
<dbReference type="CDD" id="cd05233">
    <property type="entry name" value="SDR_c"/>
    <property type="match status" value="1"/>
</dbReference>
<organism evidence="3 4">
    <name type="scientific">Apiotrichum porosum</name>
    <dbReference type="NCBI Taxonomy" id="105984"/>
    <lineage>
        <taxon>Eukaryota</taxon>
        <taxon>Fungi</taxon>
        <taxon>Dikarya</taxon>
        <taxon>Basidiomycota</taxon>
        <taxon>Agaricomycotina</taxon>
        <taxon>Tremellomycetes</taxon>
        <taxon>Trichosporonales</taxon>
        <taxon>Trichosporonaceae</taxon>
        <taxon>Apiotrichum</taxon>
    </lineage>
</organism>
<dbReference type="InterPro" id="IPR036291">
    <property type="entry name" value="NAD(P)-bd_dom_sf"/>
</dbReference>